<comment type="caution">
    <text evidence="4">The sequence shown here is derived from an EMBL/GenBank/DDBJ whole genome shotgun (WGS) entry which is preliminary data.</text>
</comment>
<organism evidence="4 5">
    <name type="scientific">Streptomyces alkaliterrae</name>
    <dbReference type="NCBI Taxonomy" id="2213162"/>
    <lineage>
        <taxon>Bacteria</taxon>
        <taxon>Bacillati</taxon>
        <taxon>Actinomycetota</taxon>
        <taxon>Actinomycetes</taxon>
        <taxon>Kitasatosporales</taxon>
        <taxon>Streptomycetaceae</taxon>
        <taxon>Streptomyces</taxon>
    </lineage>
</organism>
<feature type="region of interest" description="Disordered" evidence="2">
    <location>
        <begin position="44"/>
        <end position="84"/>
    </location>
</feature>
<dbReference type="CDD" id="cd05829">
    <property type="entry name" value="Sortase_F"/>
    <property type="match status" value="1"/>
</dbReference>
<accession>A0A5P0YTP7</accession>
<feature type="chain" id="PRO_5038416343" evidence="3">
    <location>
        <begin position="30"/>
        <end position="231"/>
    </location>
</feature>
<dbReference type="GO" id="GO:0016787">
    <property type="term" value="F:hydrolase activity"/>
    <property type="evidence" value="ECO:0007669"/>
    <property type="project" value="UniProtKB-KW"/>
</dbReference>
<name>A0A5P0YTP7_9ACTN</name>
<evidence type="ECO:0000256" key="3">
    <source>
        <dbReference type="SAM" id="SignalP"/>
    </source>
</evidence>
<dbReference type="NCBIfam" id="NF033748">
    <property type="entry name" value="class_F_sortase"/>
    <property type="match status" value="1"/>
</dbReference>
<reference evidence="4 5" key="1">
    <citation type="submission" date="2019-10" db="EMBL/GenBank/DDBJ databases">
        <title>Streptomyces sp. nov., a novel actinobacterium isolated from alkaline environment.</title>
        <authorList>
            <person name="Golinska P."/>
        </authorList>
    </citation>
    <scope>NUCLEOTIDE SEQUENCE [LARGE SCALE GENOMIC DNA]</scope>
    <source>
        <strain evidence="4 5">OF1</strain>
    </source>
</reference>
<dbReference type="Pfam" id="PF04203">
    <property type="entry name" value="Sortase"/>
    <property type="match status" value="1"/>
</dbReference>
<keyword evidence="5" id="KW-1185">Reference proteome</keyword>
<sequence>MKRPRISMTTRQQRIALRGRRLETVAAMAAVLAAAALCGAVPVKEDTSGAGRPNERTTVAAGVSRPEAVDTRPPSPDPEPVERAEPVRLSIPQLGAYLEIFAADAEKDGTPPVPDEKEADKVAWYEGGPSPGERGPALLVGHLDTVEGPAAFAGLGSLKPGAEIRIERDDRSTVVFTVDSVEQYQKDDNFPNERVYGPTQTPQLRLITCGGGFTKENGYDANIVAFASMRG</sequence>
<dbReference type="InterPro" id="IPR005754">
    <property type="entry name" value="Sortase"/>
</dbReference>
<keyword evidence="1" id="KW-0378">Hydrolase</keyword>
<dbReference type="Gene3D" id="2.40.260.10">
    <property type="entry name" value="Sortase"/>
    <property type="match status" value="1"/>
</dbReference>
<feature type="signal peptide" evidence="3">
    <location>
        <begin position="1"/>
        <end position="29"/>
    </location>
</feature>
<dbReference type="OrthoDB" id="525039at2"/>
<dbReference type="InterPro" id="IPR023365">
    <property type="entry name" value="Sortase_dom-sf"/>
</dbReference>
<evidence type="ECO:0000313" key="4">
    <source>
        <dbReference type="EMBL" id="MQS02812.1"/>
    </source>
</evidence>
<gene>
    <name evidence="4" type="ORF">FNX44_013215</name>
</gene>
<dbReference type="InterPro" id="IPR042001">
    <property type="entry name" value="Sortase_F"/>
</dbReference>
<evidence type="ECO:0000313" key="5">
    <source>
        <dbReference type="Proteomes" id="UP000320857"/>
    </source>
</evidence>
<dbReference type="Proteomes" id="UP000320857">
    <property type="component" value="Unassembled WGS sequence"/>
</dbReference>
<dbReference type="EMBL" id="VJYK02000116">
    <property type="protein sequence ID" value="MQS02812.1"/>
    <property type="molecule type" value="Genomic_DNA"/>
</dbReference>
<evidence type="ECO:0000256" key="2">
    <source>
        <dbReference type="SAM" id="MobiDB-lite"/>
    </source>
</evidence>
<dbReference type="AlphaFoldDB" id="A0A5P0YTP7"/>
<dbReference type="SUPFAM" id="SSF63817">
    <property type="entry name" value="Sortase"/>
    <property type="match status" value="1"/>
</dbReference>
<keyword evidence="3" id="KW-0732">Signal</keyword>
<protein>
    <submittedName>
        <fullName evidence="4">Class F sortase</fullName>
    </submittedName>
</protein>
<evidence type="ECO:0000256" key="1">
    <source>
        <dbReference type="ARBA" id="ARBA00022801"/>
    </source>
</evidence>
<proteinExistence type="predicted"/>